<dbReference type="InterPro" id="IPR023198">
    <property type="entry name" value="PGP-like_dom2"/>
</dbReference>
<organism evidence="2 3">
    <name type="scientific">Cupriavidus gilardii</name>
    <dbReference type="NCBI Taxonomy" id="82541"/>
    <lineage>
        <taxon>Bacteria</taxon>
        <taxon>Pseudomonadati</taxon>
        <taxon>Pseudomonadota</taxon>
        <taxon>Betaproteobacteria</taxon>
        <taxon>Burkholderiales</taxon>
        <taxon>Burkholderiaceae</taxon>
        <taxon>Cupriavidus</taxon>
    </lineage>
</organism>
<evidence type="ECO:0000256" key="1">
    <source>
        <dbReference type="ARBA" id="ARBA00022801"/>
    </source>
</evidence>
<evidence type="ECO:0000313" key="3">
    <source>
        <dbReference type="Proteomes" id="UP001056648"/>
    </source>
</evidence>
<keyword evidence="3" id="KW-1185">Reference proteome</keyword>
<dbReference type="Proteomes" id="UP001056648">
    <property type="component" value="Chromosome 1"/>
</dbReference>
<sequence length="226" mass="24761">MTSQPRQPNYARQYDVVLFDLLTALLDSWTLWNSVAGGEAPGRAWRAAYLKRTYACGAYRPYETLVREAAIETGLPASMADALDERWSELSLWSGAAHVLERLRDTHRLGVVTNCSERLGRLAVERLNVPMDVVVTSERAGFYKPDPRPYRLALRELGAEPANTLFVAGSGFDLFGTSAVGLDTYWHNRVGLPLPEGAPAPLQQGPSIVPVLDLAASPRIKSPAQG</sequence>
<dbReference type="InterPro" id="IPR051540">
    <property type="entry name" value="S-2-haloacid_dehalogenase"/>
</dbReference>
<dbReference type="InterPro" id="IPR041492">
    <property type="entry name" value="HAD_2"/>
</dbReference>
<keyword evidence="1 2" id="KW-0378">Hydrolase</keyword>
<dbReference type="EMBL" id="CP098735">
    <property type="protein sequence ID" value="USE77955.1"/>
    <property type="molecule type" value="Genomic_DNA"/>
</dbReference>
<protein>
    <submittedName>
        <fullName evidence="2">HAD-IA family hydrolase</fullName>
    </submittedName>
</protein>
<dbReference type="PRINTS" id="PR00413">
    <property type="entry name" value="HADHALOGNASE"/>
</dbReference>
<dbReference type="InterPro" id="IPR023214">
    <property type="entry name" value="HAD_sf"/>
</dbReference>
<dbReference type="NCBIfam" id="TIGR01549">
    <property type="entry name" value="HAD-SF-IA-v1"/>
    <property type="match status" value="1"/>
</dbReference>
<dbReference type="Gene3D" id="3.40.50.1000">
    <property type="entry name" value="HAD superfamily/HAD-like"/>
    <property type="match status" value="1"/>
</dbReference>
<proteinExistence type="predicted"/>
<dbReference type="PANTHER" id="PTHR43316:SF3">
    <property type="entry name" value="HALOACID DEHALOGENASE, TYPE II (AFU_ORTHOLOGUE AFUA_2G07750)-RELATED"/>
    <property type="match status" value="1"/>
</dbReference>
<dbReference type="NCBIfam" id="TIGR01493">
    <property type="entry name" value="HAD-SF-IA-v2"/>
    <property type="match status" value="1"/>
</dbReference>
<dbReference type="GO" id="GO:0016787">
    <property type="term" value="F:hydrolase activity"/>
    <property type="evidence" value="ECO:0007669"/>
    <property type="project" value="UniProtKB-KW"/>
</dbReference>
<dbReference type="InterPro" id="IPR006439">
    <property type="entry name" value="HAD-SF_hydro_IA"/>
</dbReference>
<gene>
    <name evidence="2" type="ORF">NDR89_02585</name>
</gene>
<accession>A0ABY4VT78</accession>
<dbReference type="RefSeq" id="WP_252252122.1">
    <property type="nucleotide sequence ID" value="NZ_CP098735.1"/>
</dbReference>
<name>A0ABY4VT78_9BURK</name>
<dbReference type="InterPro" id="IPR036412">
    <property type="entry name" value="HAD-like_sf"/>
</dbReference>
<dbReference type="PANTHER" id="PTHR43316">
    <property type="entry name" value="HYDROLASE, HALOACID DELAHOGENASE-RELATED"/>
    <property type="match status" value="1"/>
</dbReference>
<dbReference type="Gene3D" id="1.10.150.240">
    <property type="entry name" value="Putative phosphatase, domain 2"/>
    <property type="match status" value="1"/>
</dbReference>
<evidence type="ECO:0000313" key="2">
    <source>
        <dbReference type="EMBL" id="USE77955.1"/>
    </source>
</evidence>
<reference evidence="2" key="1">
    <citation type="submission" date="2022-06" db="EMBL/GenBank/DDBJ databases">
        <title>Complete genome sequence and characterization of Cupriavidus gilardii QJ1 isolated from contaminating cells.</title>
        <authorList>
            <person name="Qi J."/>
        </authorList>
    </citation>
    <scope>NUCLEOTIDE SEQUENCE</scope>
    <source>
        <strain evidence="2">QJ1</strain>
    </source>
</reference>
<dbReference type="Pfam" id="PF13419">
    <property type="entry name" value="HAD_2"/>
    <property type="match status" value="1"/>
</dbReference>
<dbReference type="SUPFAM" id="SSF56784">
    <property type="entry name" value="HAD-like"/>
    <property type="match status" value="1"/>
</dbReference>